<dbReference type="OrthoDB" id="9869446at2"/>
<dbReference type="EMBL" id="CP031337">
    <property type="protein sequence ID" value="AXK39744.1"/>
    <property type="molecule type" value="Genomic_DNA"/>
</dbReference>
<protein>
    <submittedName>
        <fullName evidence="1">Uncharacterized protein</fullName>
    </submittedName>
</protein>
<dbReference type="AlphaFoldDB" id="A0A345Y742"/>
<name>A0A345Y742_9NEIS</name>
<dbReference type="RefSeq" id="WP_115433674.1">
    <property type="nucleotide sequence ID" value="NZ_CP031337.1"/>
</dbReference>
<evidence type="ECO:0000313" key="1">
    <source>
        <dbReference type="EMBL" id="AXK39744.1"/>
    </source>
</evidence>
<dbReference type="KEGG" id="ccah:DWG20_09995"/>
<reference evidence="1 2" key="1">
    <citation type="submission" date="2018-07" db="EMBL/GenBank/DDBJ databases">
        <title>Crenobacter cavernae sp. nov., isolated from a karst cave.</title>
        <authorList>
            <person name="Zhu H."/>
        </authorList>
    </citation>
    <scope>NUCLEOTIDE SEQUENCE [LARGE SCALE GENOMIC DNA]</scope>
    <source>
        <strain evidence="1 2">K1W11S-77</strain>
    </source>
</reference>
<evidence type="ECO:0000313" key="2">
    <source>
        <dbReference type="Proteomes" id="UP000254537"/>
    </source>
</evidence>
<proteinExistence type="predicted"/>
<dbReference type="Proteomes" id="UP000254537">
    <property type="component" value="Chromosome"/>
</dbReference>
<accession>A0A345Y742</accession>
<organism evidence="1 2">
    <name type="scientific">Crenobacter cavernae</name>
    <dbReference type="NCBI Taxonomy" id="2290923"/>
    <lineage>
        <taxon>Bacteria</taxon>
        <taxon>Pseudomonadati</taxon>
        <taxon>Pseudomonadota</taxon>
        <taxon>Betaproteobacteria</taxon>
        <taxon>Neisseriales</taxon>
        <taxon>Neisseriaceae</taxon>
        <taxon>Crenobacter</taxon>
    </lineage>
</organism>
<gene>
    <name evidence="1" type="ORF">DWG20_09995</name>
</gene>
<sequence>MPRLTIRLVKPQYTPVDAREFEINFRRALIDHFGTEDCATFAKWAHDYALTQFKDYPTGLTEADEVIHNWRNAEARAHCLAFEEWMRCVPEPVFEVGLEH</sequence>